<dbReference type="PANTHER" id="PTHR36507:SF1">
    <property type="entry name" value="BLL1555 PROTEIN"/>
    <property type="match status" value="1"/>
</dbReference>
<feature type="chain" id="PRO_5039647237" description="EfeO-type cupredoxin-like domain-containing protein" evidence="1">
    <location>
        <begin position="26"/>
        <end position="127"/>
    </location>
</feature>
<dbReference type="SUPFAM" id="SSF49503">
    <property type="entry name" value="Cupredoxins"/>
    <property type="match status" value="1"/>
</dbReference>
<feature type="signal peptide" evidence="1">
    <location>
        <begin position="1"/>
        <end position="25"/>
    </location>
</feature>
<protein>
    <recommendedName>
        <fullName evidence="2">EfeO-type cupredoxin-like domain-containing protein</fullName>
    </recommendedName>
</protein>
<dbReference type="Gene3D" id="2.60.40.420">
    <property type="entry name" value="Cupredoxins - blue copper proteins"/>
    <property type="match status" value="1"/>
</dbReference>
<dbReference type="InterPro" id="IPR028096">
    <property type="entry name" value="EfeO_Cupredoxin"/>
</dbReference>
<dbReference type="EMBL" id="CP013747">
    <property type="protein sequence ID" value="ALV43245.1"/>
    <property type="molecule type" value="Genomic_DNA"/>
</dbReference>
<sequence>MRAIQAKATVLLVAVLLLGGCGSGAGSPAASPGPGTATTGAVSPGAPLITIKDFEYGAPLTVAPGAIVSVTNMDSAGHTVTADQGQAFDVDVRGSGGTATFTAPSAPGSYPYYCTYHPNMRGTLIVK</sequence>
<reference evidence="3 4" key="1">
    <citation type="submission" date="2015-12" db="EMBL/GenBank/DDBJ databases">
        <authorList>
            <person name="Shamseldin A."/>
            <person name="Moawad H."/>
            <person name="Abd El-Rahim W.M."/>
            <person name="Sadowsky M.J."/>
        </authorList>
    </citation>
    <scope>NUCLEOTIDE SEQUENCE [LARGE SCALE GENOMIC DNA]</scope>
    <source>
        <strain evidence="3 4">Ar51</strain>
    </source>
</reference>
<evidence type="ECO:0000259" key="2">
    <source>
        <dbReference type="Pfam" id="PF13473"/>
    </source>
</evidence>
<dbReference type="AlphaFoldDB" id="A0A0U3QFK0"/>
<evidence type="ECO:0000313" key="4">
    <source>
        <dbReference type="Proteomes" id="UP000065151"/>
    </source>
</evidence>
<dbReference type="InterPro" id="IPR052721">
    <property type="entry name" value="ET_Amicyanin"/>
</dbReference>
<organism evidence="3">
    <name type="scientific">Pseudarthrobacter sulfonivorans</name>
    <dbReference type="NCBI Taxonomy" id="121292"/>
    <lineage>
        <taxon>Bacteria</taxon>
        <taxon>Bacillati</taxon>
        <taxon>Actinomycetota</taxon>
        <taxon>Actinomycetes</taxon>
        <taxon>Micrococcales</taxon>
        <taxon>Micrococcaceae</taxon>
        <taxon>Pseudarthrobacter</taxon>
    </lineage>
</organism>
<dbReference type="Pfam" id="PF13473">
    <property type="entry name" value="Cupredoxin_1"/>
    <property type="match status" value="1"/>
</dbReference>
<keyword evidence="1" id="KW-0732">Signal</keyword>
<accession>A0A0U3QFK0</accession>
<name>A0A0U3QFK0_9MICC</name>
<proteinExistence type="predicted"/>
<gene>
    <name evidence="3" type="ORF">AU252_20495</name>
</gene>
<dbReference type="Proteomes" id="UP000065151">
    <property type="component" value="Chromosome"/>
</dbReference>
<feature type="domain" description="EfeO-type cupredoxin-like" evidence="2">
    <location>
        <begin position="65"/>
        <end position="126"/>
    </location>
</feature>
<dbReference type="KEGG" id="psul:AU252_20495"/>
<dbReference type="PANTHER" id="PTHR36507">
    <property type="entry name" value="BLL1555 PROTEIN"/>
    <property type="match status" value="1"/>
</dbReference>
<dbReference type="InterPro" id="IPR008972">
    <property type="entry name" value="Cupredoxin"/>
</dbReference>
<evidence type="ECO:0000313" key="3">
    <source>
        <dbReference type="EMBL" id="ALV43245.1"/>
    </source>
</evidence>
<dbReference type="STRING" id="121292.AU252_20495"/>
<evidence type="ECO:0000256" key="1">
    <source>
        <dbReference type="SAM" id="SignalP"/>
    </source>
</evidence>
<dbReference type="PROSITE" id="PS51257">
    <property type="entry name" value="PROKAR_LIPOPROTEIN"/>
    <property type="match status" value="1"/>
</dbReference>
<dbReference type="RefSeq" id="WP_058932288.1">
    <property type="nucleotide sequence ID" value="NZ_CP013747.1"/>
</dbReference>